<keyword evidence="4" id="KW-0092">Biotin</keyword>
<keyword evidence="10" id="KW-1185">Reference proteome</keyword>
<dbReference type="EMBL" id="CP036287">
    <property type="protein sequence ID" value="QDU68979.1"/>
    <property type="molecule type" value="Genomic_DNA"/>
</dbReference>
<dbReference type="Gene3D" id="3.30.470.20">
    <property type="entry name" value="ATP-grasp fold, B domain"/>
    <property type="match status" value="1"/>
</dbReference>
<dbReference type="InterPro" id="IPR011054">
    <property type="entry name" value="Rudment_hybrid_motif"/>
</dbReference>
<dbReference type="EC" id="6.3.4.14" evidence="9"/>
<dbReference type="Pfam" id="PF00289">
    <property type="entry name" value="Biotin_carb_N"/>
    <property type="match status" value="1"/>
</dbReference>
<dbReference type="InterPro" id="IPR011761">
    <property type="entry name" value="ATP-grasp"/>
</dbReference>
<feature type="domain" description="ATP-grasp" evidence="7">
    <location>
        <begin position="120"/>
        <end position="316"/>
    </location>
</feature>
<dbReference type="SUPFAM" id="SSF52440">
    <property type="entry name" value="PreATP-grasp domain"/>
    <property type="match status" value="1"/>
</dbReference>
<dbReference type="Proteomes" id="UP000316921">
    <property type="component" value="Chromosome"/>
</dbReference>
<sequence>MIKRLLIANRGEIALRVIRTAREMGIESVAIYSDPDRSALHTRFAELAYPLGGSTPAQSYLDVDKVLAAAEATGADAVHPGYGFLAENAGFAERVIAAGLTWVGPPPDAIRGMGDKIGSRQLMRAAGVPIVPGLAEPVADANAAVEAAKDIGYPICLKASAGGGGKGIRIVREESEMASAFTQASAEAQAAFGDGRMYPERYLDNPRHVEIQVMFDAHGNGVHFGERECSIQRRHQKLVEECPSPVITPELREQMGEAALQAGRAVGYQGAGTVEFLYSKGEFFFLEMNTRLQVEHPVTEMVTGVDLVREQLRVASGEPLGYDQSAISMHGWSIEVRINAEDPVAGFLPSTGTISNLRLPGGPWVRIDSALYRGMEVGLNYDPMLAKLIVWGPDRASAIARMTRALQELNVGGVSTGAPAALRVLSEAKFRSGDYDTHFLESLDMSEDVLGLSGVAAAVATVHRWQLARRSALAPTAGRREAWTNRARIQHTRYPLPSSSPGAEPGGNQ</sequence>
<dbReference type="NCBIfam" id="NF006367">
    <property type="entry name" value="PRK08591.1"/>
    <property type="match status" value="1"/>
</dbReference>
<dbReference type="GO" id="GO:0005524">
    <property type="term" value="F:ATP binding"/>
    <property type="evidence" value="ECO:0007669"/>
    <property type="project" value="UniProtKB-UniRule"/>
</dbReference>
<dbReference type="InterPro" id="IPR005479">
    <property type="entry name" value="CPAse_ATP-bd"/>
</dbReference>
<keyword evidence="2 5" id="KW-0547">Nucleotide-binding</keyword>
<evidence type="ECO:0000256" key="2">
    <source>
        <dbReference type="ARBA" id="ARBA00022741"/>
    </source>
</evidence>
<dbReference type="InterPro" id="IPR016185">
    <property type="entry name" value="PreATP-grasp_dom_sf"/>
</dbReference>
<evidence type="ECO:0000256" key="3">
    <source>
        <dbReference type="ARBA" id="ARBA00022840"/>
    </source>
</evidence>
<dbReference type="InterPro" id="IPR011764">
    <property type="entry name" value="Biotin_carboxylation_dom"/>
</dbReference>
<gene>
    <name evidence="9" type="primary">accC_2</name>
    <name evidence="9" type="ORF">Pla133_40940</name>
</gene>
<evidence type="ECO:0000256" key="1">
    <source>
        <dbReference type="ARBA" id="ARBA00022598"/>
    </source>
</evidence>
<dbReference type="PROSITE" id="PS00867">
    <property type="entry name" value="CPSASE_2"/>
    <property type="match status" value="1"/>
</dbReference>
<dbReference type="GO" id="GO:0004075">
    <property type="term" value="F:biotin carboxylase activity"/>
    <property type="evidence" value="ECO:0007669"/>
    <property type="project" value="UniProtKB-EC"/>
</dbReference>
<dbReference type="InterPro" id="IPR005482">
    <property type="entry name" value="Biotin_COase_C"/>
</dbReference>
<dbReference type="Pfam" id="PF02786">
    <property type="entry name" value="CPSase_L_D2"/>
    <property type="match status" value="1"/>
</dbReference>
<dbReference type="RefSeq" id="WP_145068467.1">
    <property type="nucleotide sequence ID" value="NZ_CP036287.1"/>
</dbReference>
<evidence type="ECO:0000313" key="10">
    <source>
        <dbReference type="Proteomes" id="UP000316921"/>
    </source>
</evidence>
<protein>
    <submittedName>
        <fullName evidence="9">Biotin carboxylase</fullName>
        <ecNumber evidence="9">6.3.4.14</ecNumber>
    </submittedName>
</protein>
<proteinExistence type="predicted"/>
<dbReference type="FunFam" id="3.40.50.20:FF:000010">
    <property type="entry name" value="Propionyl-CoA carboxylase subunit alpha"/>
    <property type="match status" value="1"/>
</dbReference>
<evidence type="ECO:0000259" key="7">
    <source>
        <dbReference type="PROSITE" id="PS50975"/>
    </source>
</evidence>
<evidence type="ECO:0000259" key="8">
    <source>
        <dbReference type="PROSITE" id="PS50979"/>
    </source>
</evidence>
<dbReference type="PANTHER" id="PTHR18866:SF33">
    <property type="entry name" value="METHYLCROTONOYL-COA CARBOXYLASE SUBUNIT ALPHA, MITOCHONDRIAL-RELATED"/>
    <property type="match status" value="1"/>
</dbReference>
<dbReference type="InterPro" id="IPR050856">
    <property type="entry name" value="Biotin_carboxylase_complex"/>
</dbReference>
<organism evidence="9 10">
    <name type="scientific">Engelhardtia mirabilis</name>
    <dbReference type="NCBI Taxonomy" id="2528011"/>
    <lineage>
        <taxon>Bacteria</taxon>
        <taxon>Pseudomonadati</taxon>
        <taxon>Planctomycetota</taxon>
        <taxon>Planctomycetia</taxon>
        <taxon>Planctomycetia incertae sedis</taxon>
        <taxon>Engelhardtia</taxon>
    </lineage>
</organism>
<dbReference type="PANTHER" id="PTHR18866">
    <property type="entry name" value="CARBOXYLASE:PYRUVATE/ACETYL-COA/PROPIONYL-COA CARBOXYLASE"/>
    <property type="match status" value="1"/>
</dbReference>
<feature type="domain" description="Biotin carboxylation" evidence="8">
    <location>
        <begin position="1"/>
        <end position="445"/>
    </location>
</feature>
<dbReference type="FunFam" id="3.30.470.20:FF:000028">
    <property type="entry name" value="Methylcrotonoyl-CoA carboxylase subunit alpha, mitochondrial"/>
    <property type="match status" value="1"/>
</dbReference>
<dbReference type="SUPFAM" id="SSF56059">
    <property type="entry name" value="Glutathione synthetase ATP-binding domain-like"/>
    <property type="match status" value="1"/>
</dbReference>
<dbReference type="GO" id="GO:0046872">
    <property type="term" value="F:metal ion binding"/>
    <property type="evidence" value="ECO:0007669"/>
    <property type="project" value="InterPro"/>
</dbReference>
<dbReference type="SUPFAM" id="SSF51246">
    <property type="entry name" value="Rudiment single hybrid motif"/>
    <property type="match status" value="1"/>
</dbReference>
<dbReference type="Pfam" id="PF02785">
    <property type="entry name" value="Biotin_carb_C"/>
    <property type="match status" value="1"/>
</dbReference>
<keyword evidence="3 5" id="KW-0067">ATP-binding</keyword>
<accession>A0A518BPT1</accession>
<dbReference type="PROSITE" id="PS50979">
    <property type="entry name" value="BC"/>
    <property type="match status" value="1"/>
</dbReference>
<dbReference type="SMART" id="SM00878">
    <property type="entry name" value="Biotin_carb_C"/>
    <property type="match status" value="1"/>
</dbReference>
<reference evidence="9 10" key="1">
    <citation type="submission" date="2019-02" db="EMBL/GenBank/DDBJ databases">
        <title>Deep-cultivation of Planctomycetes and their phenomic and genomic characterization uncovers novel biology.</title>
        <authorList>
            <person name="Wiegand S."/>
            <person name="Jogler M."/>
            <person name="Boedeker C."/>
            <person name="Pinto D."/>
            <person name="Vollmers J."/>
            <person name="Rivas-Marin E."/>
            <person name="Kohn T."/>
            <person name="Peeters S.H."/>
            <person name="Heuer A."/>
            <person name="Rast P."/>
            <person name="Oberbeckmann S."/>
            <person name="Bunk B."/>
            <person name="Jeske O."/>
            <person name="Meyerdierks A."/>
            <person name="Storesund J.E."/>
            <person name="Kallscheuer N."/>
            <person name="Luecker S."/>
            <person name="Lage O.M."/>
            <person name="Pohl T."/>
            <person name="Merkel B.J."/>
            <person name="Hornburger P."/>
            <person name="Mueller R.-W."/>
            <person name="Bruemmer F."/>
            <person name="Labrenz M."/>
            <person name="Spormann A.M."/>
            <person name="Op den Camp H."/>
            <person name="Overmann J."/>
            <person name="Amann R."/>
            <person name="Jetten M.S.M."/>
            <person name="Mascher T."/>
            <person name="Medema M.H."/>
            <person name="Devos D.P."/>
            <person name="Kaster A.-K."/>
            <person name="Ovreas L."/>
            <person name="Rohde M."/>
            <person name="Galperin M.Y."/>
            <person name="Jogler C."/>
        </authorList>
    </citation>
    <scope>NUCLEOTIDE SEQUENCE [LARGE SCALE GENOMIC DNA]</scope>
    <source>
        <strain evidence="9 10">Pla133</strain>
    </source>
</reference>
<keyword evidence="1 9" id="KW-0436">Ligase</keyword>
<dbReference type="AlphaFoldDB" id="A0A518BPT1"/>
<dbReference type="PROSITE" id="PS50975">
    <property type="entry name" value="ATP_GRASP"/>
    <property type="match status" value="1"/>
</dbReference>
<evidence type="ECO:0000256" key="4">
    <source>
        <dbReference type="ARBA" id="ARBA00023267"/>
    </source>
</evidence>
<dbReference type="InterPro" id="IPR005481">
    <property type="entry name" value="BC-like_N"/>
</dbReference>
<evidence type="ECO:0000313" key="9">
    <source>
        <dbReference type="EMBL" id="QDU68979.1"/>
    </source>
</evidence>
<evidence type="ECO:0000256" key="5">
    <source>
        <dbReference type="PROSITE-ProRule" id="PRU00409"/>
    </source>
</evidence>
<dbReference type="FunFam" id="3.30.1490.20:FF:000003">
    <property type="entry name" value="acetyl-CoA carboxylase isoform X1"/>
    <property type="match status" value="1"/>
</dbReference>
<dbReference type="KEGG" id="pbap:Pla133_40940"/>
<evidence type="ECO:0000256" key="6">
    <source>
        <dbReference type="SAM" id="MobiDB-lite"/>
    </source>
</evidence>
<name>A0A518BPT1_9BACT</name>
<feature type="region of interest" description="Disordered" evidence="6">
    <location>
        <begin position="484"/>
        <end position="509"/>
    </location>
</feature>